<proteinExistence type="predicted"/>
<dbReference type="Proteomes" id="UP001519325">
    <property type="component" value="Unassembled WGS sequence"/>
</dbReference>
<protein>
    <recommendedName>
        <fullName evidence="3">DUF1579 domain-containing protein</fullName>
    </recommendedName>
</protein>
<keyword evidence="2" id="KW-1185">Reference proteome</keyword>
<reference evidence="1 2" key="1">
    <citation type="submission" date="2021-03" db="EMBL/GenBank/DDBJ databases">
        <title>Sequencing the genomes of 1000 actinobacteria strains.</title>
        <authorList>
            <person name="Klenk H.-P."/>
        </authorList>
    </citation>
    <scope>NUCLEOTIDE SEQUENCE [LARGE SCALE GENOMIC DNA]</scope>
    <source>
        <strain evidence="1 2">DSM 45516</strain>
    </source>
</reference>
<dbReference type="EMBL" id="JAGGMR010000001">
    <property type="protein sequence ID" value="MBP2193647.1"/>
    <property type="molecule type" value="Genomic_DNA"/>
</dbReference>
<accession>A0ABS4QPK9</accession>
<evidence type="ECO:0000313" key="2">
    <source>
        <dbReference type="Proteomes" id="UP001519325"/>
    </source>
</evidence>
<evidence type="ECO:0000313" key="1">
    <source>
        <dbReference type="EMBL" id="MBP2193647.1"/>
    </source>
</evidence>
<comment type="caution">
    <text evidence="1">The sequence shown here is derived from an EMBL/GenBank/DDBJ whole genome shotgun (WGS) entry which is preliminary data.</text>
</comment>
<name>A0ABS4QPK9_9NOCA</name>
<gene>
    <name evidence="1" type="ORF">BJ987_006548</name>
</gene>
<dbReference type="RefSeq" id="WP_209896869.1">
    <property type="nucleotide sequence ID" value="NZ_JAGGMR010000001.1"/>
</dbReference>
<organism evidence="1 2">
    <name type="scientific">Nocardia goodfellowii</name>
    <dbReference type="NCBI Taxonomy" id="882446"/>
    <lineage>
        <taxon>Bacteria</taxon>
        <taxon>Bacillati</taxon>
        <taxon>Actinomycetota</taxon>
        <taxon>Actinomycetes</taxon>
        <taxon>Mycobacteriales</taxon>
        <taxon>Nocardiaceae</taxon>
        <taxon>Nocardia</taxon>
    </lineage>
</organism>
<evidence type="ECO:0008006" key="3">
    <source>
        <dbReference type="Google" id="ProtNLM"/>
    </source>
</evidence>
<sequence length="141" mass="15732">MAPNAALAPLNILVGEWEVDSPQFSGPKGHTRIEWLEEGGYLLLRDSVPDPGPSGTWIVGADDDELNLTALHRDVRGVSRVYQMTFDAAGSWRAWREAPGFHQKFAAAVQPDGKLIQGTWEKSEDGIEWEHDFDLIYTRLA</sequence>